<keyword evidence="1" id="KW-0812">Transmembrane</keyword>
<keyword evidence="3" id="KW-1185">Reference proteome</keyword>
<dbReference type="Proteomes" id="UP000604117">
    <property type="component" value="Unassembled WGS sequence"/>
</dbReference>
<evidence type="ECO:0000313" key="2">
    <source>
        <dbReference type="EMBL" id="GIF71288.1"/>
    </source>
</evidence>
<evidence type="ECO:0000313" key="3">
    <source>
        <dbReference type="Proteomes" id="UP000604117"/>
    </source>
</evidence>
<evidence type="ECO:0000256" key="1">
    <source>
        <dbReference type="SAM" id="Phobius"/>
    </source>
</evidence>
<accession>A0ABQ4CJZ2</accession>
<keyword evidence="1" id="KW-0472">Membrane</keyword>
<gene>
    <name evidence="2" type="ORF">Asi02nite_08060</name>
</gene>
<protein>
    <submittedName>
        <fullName evidence="2">Uncharacterized protein</fullName>
    </submittedName>
</protein>
<dbReference type="EMBL" id="BONE01000004">
    <property type="protein sequence ID" value="GIF71288.1"/>
    <property type="molecule type" value="Genomic_DNA"/>
</dbReference>
<feature type="transmembrane region" description="Helical" evidence="1">
    <location>
        <begin position="7"/>
        <end position="24"/>
    </location>
</feature>
<dbReference type="RefSeq" id="WP_203710775.1">
    <property type="nucleotide sequence ID" value="NZ_BONE01000004.1"/>
</dbReference>
<reference evidence="2 3" key="1">
    <citation type="submission" date="2021-01" db="EMBL/GenBank/DDBJ databases">
        <title>Whole genome shotgun sequence of Asanoa siamensis NBRC 107932.</title>
        <authorList>
            <person name="Komaki H."/>
            <person name="Tamura T."/>
        </authorList>
    </citation>
    <scope>NUCLEOTIDE SEQUENCE [LARGE SCALE GENOMIC DNA]</scope>
    <source>
        <strain evidence="2 3">NBRC 107932</strain>
    </source>
</reference>
<organism evidence="2 3">
    <name type="scientific">Asanoa siamensis</name>
    <dbReference type="NCBI Taxonomy" id="926357"/>
    <lineage>
        <taxon>Bacteria</taxon>
        <taxon>Bacillati</taxon>
        <taxon>Actinomycetota</taxon>
        <taxon>Actinomycetes</taxon>
        <taxon>Micromonosporales</taxon>
        <taxon>Micromonosporaceae</taxon>
        <taxon>Asanoa</taxon>
    </lineage>
</organism>
<sequence length="52" mass="5910">MRKWWAQLWGLAAIAGGVMLVLGWTHDTAWFWWSAHTLALSAVMGLPLMKLE</sequence>
<comment type="caution">
    <text evidence="2">The sequence shown here is derived from an EMBL/GenBank/DDBJ whole genome shotgun (WGS) entry which is preliminary data.</text>
</comment>
<name>A0ABQ4CJZ2_9ACTN</name>
<proteinExistence type="predicted"/>
<feature type="transmembrane region" description="Helical" evidence="1">
    <location>
        <begin position="30"/>
        <end position="49"/>
    </location>
</feature>
<keyword evidence="1" id="KW-1133">Transmembrane helix</keyword>